<evidence type="ECO:0000313" key="4">
    <source>
        <dbReference type="RefSeq" id="XP_017031252.1"/>
    </source>
</evidence>
<feature type="signal peptide" evidence="2">
    <location>
        <begin position="1"/>
        <end position="20"/>
    </location>
</feature>
<dbReference type="OrthoDB" id="7737358at2759"/>
<dbReference type="RefSeq" id="XP_017031252.1">
    <property type="nucleotide sequence ID" value="XM_017175763.3"/>
</dbReference>
<feature type="compositionally biased region" description="Acidic residues" evidence="1">
    <location>
        <begin position="133"/>
        <end position="175"/>
    </location>
</feature>
<evidence type="ECO:0000256" key="1">
    <source>
        <dbReference type="SAM" id="MobiDB-lite"/>
    </source>
</evidence>
<keyword evidence="3" id="KW-1185">Reference proteome</keyword>
<evidence type="ECO:0000313" key="3">
    <source>
        <dbReference type="Proteomes" id="UP001652661"/>
    </source>
</evidence>
<dbReference type="Proteomes" id="UP001652661">
    <property type="component" value="Chromosome 2L"/>
</dbReference>
<proteinExistence type="predicted"/>
<name>A0A6P4IQN2_DROKI</name>
<feature type="region of interest" description="Disordered" evidence="1">
    <location>
        <begin position="264"/>
        <end position="293"/>
    </location>
</feature>
<dbReference type="AlphaFoldDB" id="A0A6P4IQN2"/>
<organism evidence="3 4">
    <name type="scientific">Drosophila kikkawai</name>
    <name type="common">Fruit fly</name>
    <dbReference type="NCBI Taxonomy" id="30033"/>
    <lineage>
        <taxon>Eukaryota</taxon>
        <taxon>Metazoa</taxon>
        <taxon>Ecdysozoa</taxon>
        <taxon>Arthropoda</taxon>
        <taxon>Hexapoda</taxon>
        <taxon>Insecta</taxon>
        <taxon>Pterygota</taxon>
        <taxon>Neoptera</taxon>
        <taxon>Endopterygota</taxon>
        <taxon>Diptera</taxon>
        <taxon>Brachycera</taxon>
        <taxon>Muscomorpha</taxon>
        <taxon>Ephydroidea</taxon>
        <taxon>Drosophilidae</taxon>
        <taxon>Drosophila</taxon>
        <taxon>Sophophora</taxon>
    </lineage>
</organism>
<feature type="region of interest" description="Disordered" evidence="1">
    <location>
        <begin position="132"/>
        <end position="191"/>
    </location>
</feature>
<gene>
    <name evidence="4" type="primary">link</name>
</gene>
<keyword evidence="2" id="KW-0732">Signal</keyword>
<feature type="chain" id="PRO_5027931540" evidence="2">
    <location>
        <begin position="21"/>
        <end position="389"/>
    </location>
</feature>
<reference evidence="4" key="2">
    <citation type="submission" date="2025-08" db="UniProtKB">
        <authorList>
            <consortium name="RefSeq"/>
        </authorList>
    </citation>
    <scope>IDENTIFICATION</scope>
    <source>
        <strain evidence="4">14028-0561.14</strain>
        <tissue evidence="4">Whole fly</tissue>
    </source>
</reference>
<accession>A0A6P4IQN2</accession>
<evidence type="ECO:0000256" key="2">
    <source>
        <dbReference type="SAM" id="SignalP"/>
    </source>
</evidence>
<reference evidence="3" key="1">
    <citation type="submission" date="2025-05" db="UniProtKB">
        <authorList>
            <consortium name="RefSeq"/>
        </authorList>
    </citation>
    <scope>NUCLEOTIDE SEQUENCE [LARGE SCALE GENOMIC DNA]</scope>
    <source>
        <strain evidence="3">14028-0561.14</strain>
    </source>
</reference>
<protein>
    <submittedName>
        <fullName evidence="4">Uncharacterized protein link</fullName>
    </submittedName>
</protein>
<sequence length="389" mass="43416">MIRFLTRLLWPLALLQCIQASAVAPRPIIYGRDNAYYFGLPVYKLIKPGVPPPTTTTTTTTTPAPSSGYPSDILDIAYRKLGLKKLPRIEDLGELIGTGDAIETIEYLRKRTGSDADIALMKQYMDTLHFEEEHEAEEEAEAEAEEEAAAEEEKPDDDNDDDDDNTMGNSFDEDQPRENIIPTKAPEPQGSMMQRFSSFLRQWTSRAPTPSPTVVTPPPSPPPRTVSFQPVFVVRPPTMPVPNRRPVLVRQPVPYHYPVPFRPVTTSPPRVEKPTEVPSTTAAPKPHLNTPKEQELSAKELEDITIDIPNNLSPHIMQFAKLANISPVIVDRFLQRQPKLAALAKKVSTLALSQEQTQEMESQVLMAVHKALSQSEEMSKILEAAQTLK</sequence>